<name>A0A5C0B446_9BURK</name>
<evidence type="ECO:0000313" key="3">
    <source>
        <dbReference type="Proteomes" id="UP000325161"/>
    </source>
</evidence>
<feature type="transmembrane region" description="Helical" evidence="1">
    <location>
        <begin position="77"/>
        <end position="97"/>
    </location>
</feature>
<gene>
    <name evidence="2" type="ORF">FXN63_18310</name>
</gene>
<feature type="transmembrane region" description="Helical" evidence="1">
    <location>
        <begin position="109"/>
        <end position="127"/>
    </location>
</feature>
<dbReference type="RefSeq" id="WP_148816618.1">
    <property type="nucleotide sequence ID" value="NZ_CP043046.1"/>
</dbReference>
<protein>
    <submittedName>
        <fullName evidence="2">Uncharacterized protein</fullName>
    </submittedName>
</protein>
<dbReference type="EMBL" id="CP043046">
    <property type="protein sequence ID" value="QEI07571.1"/>
    <property type="molecule type" value="Genomic_DNA"/>
</dbReference>
<accession>A0A5C0B446</accession>
<feature type="transmembrane region" description="Helical" evidence="1">
    <location>
        <begin position="48"/>
        <end position="65"/>
    </location>
</feature>
<evidence type="ECO:0000313" key="2">
    <source>
        <dbReference type="EMBL" id="QEI07571.1"/>
    </source>
</evidence>
<dbReference type="Proteomes" id="UP000325161">
    <property type="component" value="Chromosome"/>
</dbReference>
<dbReference type="KEGG" id="pacr:FXN63_18310"/>
<keyword evidence="1" id="KW-0812">Transmembrane</keyword>
<proteinExistence type="predicted"/>
<keyword evidence="1" id="KW-0472">Membrane</keyword>
<sequence length="146" mass="15853">MKNRINLAAACLHLISFFYVASIVYVLINYASLGGGQDEKPTSVLTTLIVPTLRALLLGVAFHYCAKFLKRGNAKAWKYSVILMGLSLFKVLGDIFTTSVRAELGIGDLGLYAIGLFLPGLGLWALLQKDSRDFVNPTKAVDDGVN</sequence>
<organism evidence="2 3">
    <name type="scientific">Pigmentiphaga aceris</name>
    <dbReference type="NCBI Taxonomy" id="1940612"/>
    <lineage>
        <taxon>Bacteria</taxon>
        <taxon>Pseudomonadati</taxon>
        <taxon>Pseudomonadota</taxon>
        <taxon>Betaproteobacteria</taxon>
        <taxon>Burkholderiales</taxon>
        <taxon>Alcaligenaceae</taxon>
        <taxon>Pigmentiphaga</taxon>
    </lineage>
</organism>
<keyword evidence="1" id="KW-1133">Transmembrane helix</keyword>
<evidence type="ECO:0000256" key="1">
    <source>
        <dbReference type="SAM" id="Phobius"/>
    </source>
</evidence>
<feature type="transmembrane region" description="Helical" evidence="1">
    <location>
        <begin position="7"/>
        <end position="28"/>
    </location>
</feature>
<reference evidence="2 3" key="1">
    <citation type="submission" date="2019-08" db="EMBL/GenBank/DDBJ databases">
        <title>Amphibian skin-associated Pigmentiphaga: genome sequence and occurrence across geography and hosts.</title>
        <authorList>
            <person name="Bletz M.C."/>
            <person name="Bunk B."/>
            <person name="Sproeer C."/>
            <person name="Biwer P."/>
            <person name="Reiter S."/>
            <person name="Rabemananjara F.C.E."/>
            <person name="Schulz S."/>
            <person name="Overmann J."/>
            <person name="Vences M."/>
        </authorList>
    </citation>
    <scope>NUCLEOTIDE SEQUENCE [LARGE SCALE GENOMIC DNA]</scope>
    <source>
        <strain evidence="2 3">Mada1488</strain>
    </source>
</reference>
<dbReference type="AlphaFoldDB" id="A0A5C0B446"/>
<keyword evidence="3" id="KW-1185">Reference proteome</keyword>